<evidence type="ECO:0008006" key="3">
    <source>
        <dbReference type="Google" id="ProtNLM"/>
    </source>
</evidence>
<dbReference type="InterPro" id="IPR023393">
    <property type="entry name" value="START-like_dom_sf"/>
</dbReference>
<evidence type="ECO:0000313" key="2">
    <source>
        <dbReference type="Proteomes" id="UP001630127"/>
    </source>
</evidence>
<keyword evidence="2" id="KW-1185">Reference proteome</keyword>
<comment type="caution">
    <text evidence="1">The sequence shown here is derived from an EMBL/GenBank/DDBJ whole genome shotgun (WGS) entry which is preliminary data.</text>
</comment>
<dbReference type="AlphaFoldDB" id="A0ABD2XYH3"/>
<dbReference type="Gene3D" id="3.30.530.20">
    <property type="match status" value="1"/>
</dbReference>
<accession>A0ABD2XYH3</accession>
<dbReference type="SUPFAM" id="SSF55961">
    <property type="entry name" value="Bet v1-like"/>
    <property type="match status" value="1"/>
</dbReference>
<dbReference type="Proteomes" id="UP001630127">
    <property type="component" value="Unassembled WGS sequence"/>
</dbReference>
<dbReference type="GO" id="GO:0004864">
    <property type="term" value="F:protein phosphatase inhibitor activity"/>
    <property type="evidence" value="ECO:0007669"/>
    <property type="project" value="UniProtKB-ARBA"/>
</dbReference>
<dbReference type="FunFam" id="3.30.530.20:FF:000064">
    <property type="entry name" value="Lachrymatory-factor synthase"/>
    <property type="match status" value="1"/>
</dbReference>
<name>A0ABD2XYH3_9GENT</name>
<dbReference type="EMBL" id="JBJUIK010000017">
    <property type="protein sequence ID" value="KAL3498513.1"/>
    <property type="molecule type" value="Genomic_DNA"/>
</dbReference>
<gene>
    <name evidence="1" type="ORF">ACH5RR_041245</name>
</gene>
<reference evidence="1 2" key="1">
    <citation type="submission" date="2024-11" db="EMBL/GenBank/DDBJ databases">
        <title>A near-complete genome assembly of Cinchona calisaya.</title>
        <authorList>
            <person name="Lian D.C."/>
            <person name="Zhao X.W."/>
            <person name="Wei L."/>
        </authorList>
    </citation>
    <scope>NUCLEOTIDE SEQUENCE [LARGE SCALE GENOMIC DNA]</scope>
    <source>
        <tissue evidence="1">Nenye</tissue>
    </source>
</reference>
<dbReference type="PANTHER" id="PTHR33789">
    <property type="entry name" value="LACHRYMATORY-FACTOR SYNTHASE"/>
    <property type="match status" value="1"/>
</dbReference>
<organism evidence="1 2">
    <name type="scientific">Cinchona calisaya</name>
    <dbReference type="NCBI Taxonomy" id="153742"/>
    <lineage>
        <taxon>Eukaryota</taxon>
        <taxon>Viridiplantae</taxon>
        <taxon>Streptophyta</taxon>
        <taxon>Embryophyta</taxon>
        <taxon>Tracheophyta</taxon>
        <taxon>Spermatophyta</taxon>
        <taxon>Magnoliopsida</taxon>
        <taxon>eudicotyledons</taxon>
        <taxon>Gunneridae</taxon>
        <taxon>Pentapetalae</taxon>
        <taxon>asterids</taxon>
        <taxon>lamiids</taxon>
        <taxon>Gentianales</taxon>
        <taxon>Rubiaceae</taxon>
        <taxon>Cinchonoideae</taxon>
        <taxon>Cinchoneae</taxon>
        <taxon>Cinchona</taxon>
    </lineage>
</organism>
<dbReference type="PANTHER" id="PTHR33789:SF11">
    <property type="entry name" value="OS05G0202300 PROTEIN"/>
    <property type="match status" value="1"/>
</dbReference>
<dbReference type="InterPro" id="IPR019587">
    <property type="entry name" value="Polyketide_cyclase/dehydratase"/>
</dbReference>
<dbReference type="InterPro" id="IPR053249">
    <property type="entry name" value="LFS"/>
</dbReference>
<dbReference type="Pfam" id="PF10604">
    <property type="entry name" value="Polyketide_cyc2"/>
    <property type="match status" value="1"/>
</dbReference>
<protein>
    <recommendedName>
        <fullName evidence="3">Lachrymatory factor synthase</fullName>
    </recommendedName>
</protein>
<dbReference type="CDD" id="cd07821">
    <property type="entry name" value="PYR_PYL_RCAR_like"/>
    <property type="match status" value="1"/>
</dbReference>
<evidence type="ECO:0000313" key="1">
    <source>
        <dbReference type="EMBL" id="KAL3498513.1"/>
    </source>
</evidence>
<proteinExistence type="predicted"/>
<sequence length="164" mass="18571">MAAQEQAKWEGKATAKLKGVRAEQVWPLLEDFCSFDKWIPTIDTCHQVEGVKGQPGLVRYCASTPLNTDDESKNSMTKWCHEKLIAIDPILRCLIYEVLENNMGIKSYIGTIKLLDDDDTFGCQIEWSFLADPVDGLSFQDLSSYLNFTLQGMAENMERALQIK</sequence>